<dbReference type="GO" id="GO:0004601">
    <property type="term" value="F:peroxidase activity"/>
    <property type="evidence" value="ECO:0007669"/>
    <property type="project" value="UniProtKB-KW"/>
</dbReference>
<accession>A0ABR1FZF5</accession>
<dbReference type="EMBL" id="JBBJCI010000166">
    <property type="protein sequence ID" value="KAK7241643.1"/>
    <property type="molecule type" value="Genomic_DNA"/>
</dbReference>
<organism evidence="4 5">
    <name type="scientific">Aureococcus anophagefferens</name>
    <name type="common">Harmful bloom alga</name>
    <dbReference type="NCBI Taxonomy" id="44056"/>
    <lineage>
        <taxon>Eukaryota</taxon>
        <taxon>Sar</taxon>
        <taxon>Stramenopiles</taxon>
        <taxon>Ochrophyta</taxon>
        <taxon>Pelagophyceae</taxon>
        <taxon>Pelagomonadales</taxon>
        <taxon>Pelagomonadaceae</taxon>
        <taxon>Aureococcus</taxon>
    </lineage>
</organism>
<evidence type="ECO:0000313" key="4">
    <source>
        <dbReference type="EMBL" id="KAK7241643.1"/>
    </source>
</evidence>
<protein>
    <submittedName>
        <fullName evidence="4">Cytochrome-c peroxidase</fullName>
    </submittedName>
</protein>
<dbReference type="Proteomes" id="UP001363151">
    <property type="component" value="Unassembled WGS sequence"/>
</dbReference>
<dbReference type="PROSITE" id="PS50873">
    <property type="entry name" value="PEROXIDASE_4"/>
    <property type="match status" value="1"/>
</dbReference>
<evidence type="ECO:0000259" key="3">
    <source>
        <dbReference type="PROSITE" id="PS50873"/>
    </source>
</evidence>
<evidence type="ECO:0000313" key="5">
    <source>
        <dbReference type="Proteomes" id="UP001363151"/>
    </source>
</evidence>
<sequence length="328" mass="36005">MGSTVSTIDDPAGVATNAVDLRAAREDIAKWLHRPEHDDGSLAPLMIRFAWHCCGTYDRHKKSGGSNGGTMRFLAEQADPENKGFAEARALVEKVKRAHPRLSVADICVLCGTVAIEATGGPRVPFKVGREDWTEDAAVAVHGKGGCPFGDGAHNPCGSRLPAADLGCSSCPLGSPAHVREAPTIAAVRATFERLGFDDRETVALILLGHQYGRCHPEVSGNENAWYAFDPAHWNLFEHGLGYLSVYGNIDQFVERTTAKGKRQFEWDMHGLKFMLLISDMALSWDPAYKAEITYYNRNRRQLRKDVATAWQKLIELGCDGRLTPEAT</sequence>
<dbReference type="InterPro" id="IPR002207">
    <property type="entry name" value="Peroxidase_I"/>
</dbReference>
<reference evidence="4 5" key="1">
    <citation type="submission" date="2024-03" db="EMBL/GenBank/DDBJ databases">
        <title>Aureococcus anophagefferens CCMP1851 and Kratosvirus quantuckense: Draft genome of a second virus-susceptible host strain in the model system.</title>
        <authorList>
            <person name="Chase E."/>
            <person name="Truchon A.R."/>
            <person name="Schepens W."/>
            <person name="Wilhelm S.W."/>
        </authorList>
    </citation>
    <scope>NUCLEOTIDE SEQUENCE [LARGE SCALE GENOMIC DNA]</scope>
    <source>
        <strain evidence="4 5">CCMP1851</strain>
    </source>
</reference>
<dbReference type="InterPro" id="IPR010255">
    <property type="entry name" value="Haem_peroxidase_sf"/>
</dbReference>
<dbReference type="InterPro" id="IPR044831">
    <property type="entry name" value="Ccp1-like"/>
</dbReference>
<feature type="domain" description="Plant heme peroxidase family profile" evidence="3">
    <location>
        <begin position="39"/>
        <end position="328"/>
    </location>
</feature>
<dbReference type="PRINTS" id="PR00459">
    <property type="entry name" value="ASPEROXIDASE"/>
</dbReference>
<name>A0ABR1FZF5_AURAN</name>
<dbReference type="InterPro" id="IPR002016">
    <property type="entry name" value="Haem_peroxidase"/>
</dbReference>
<evidence type="ECO:0000256" key="1">
    <source>
        <dbReference type="ARBA" id="ARBA00023002"/>
    </source>
</evidence>
<comment type="similarity">
    <text evidence="2">Belongs to the peroxidase family.</text>
</comment>
<proteinExistence type="inferred from homology"/>
<keyword evidence="4" id="KW-0575">Peroxidase</keyword>
<evidence type="ECO:0000256" key="2">
    <source>
        <dbReference type="RuleBase" id="RU004241"/>
    </source>
</evidence>
<gene>
    <name evidence="4" type="primary">CCP2</name>
    <name evidence="4" type="ORF">SO694_00178010</name>
</gene>
<keyword evidence="1" id="KW-0560">Oxidoreductase</keyword>
<dbReference type="Pfam" id="PF00141">
    <property type="entry name" value="peroxidase"/>
    <property type="match status" value="1"/>
</dbReference>
<dbReference type="Gene3D" id="1.10.520.10">
    <property type="match status" value="1"/>
</dbReference>
<dbReference type="Gene3D" id="1.10.420.10">
    <property type="entry name" value="Peroxidase, domain 2"/>
    <property type="match status" value="1"/>
</dbReference>
<comment type="caution">
    <text evidence="4">The sequence shown here is derived from an EMBL/GenBank/DDBJ whole genome shotgun (WGS) entry which is preliminary data.</text>
</comment>
<dbReference type="PRINTS" id="PR00458">
    <property type="entry name" value="PEROXIDASE"/>
</dbReference>
<keyword evidence="5" id="KW-1185">Reference proteome</keyword>
<dbReference type="PANTHER" id="PTHR31356:SF66">
    <property type="entry name" value="CATALASE-PEROXIDASE"/>
    <property type="match status" value="1"/>
</dbReference>
<dbReference type="PANTHER" id="PTHR31356">
    <property type="entry name" value="THYLAKOID LUMENAL 29 KDA PROTEIN, CHLOROPLASTIC-RELATED"/>
    <property type="match status" value="1"/>
</dbReference>
<dbReference type="SUPFAM" id="SSF48113">
    <property type="entry name" value="Heme-dependent peroxidases"/>
    <property type="match status" value="1"/>
</dbReference>